<gene>
    <name evidence="1" type="ORF">HYH03_014600</name>
</gene>
<dbReference type="Proteomes" id="UP000612055">
    <property type="component" value="Unassembled WGS sequence"/>
</dbReference>
<keyword evidence="2" id="KW-1185">Reference proteome</keyword>
<sequence>MGPRFMCMKDAVCPKSCPGHPTAECIVKVCSLTGYRGVDLKACTPIWYEPSTGDLVTCDAPEEDETSTEITDINTCPPGGIRALCAQTAVCPAKCPGHAKAKCIVKVCAATYRGVELPACTPICCDAGPRYMCTATAVCPDTCPGHPTAQCIIKVCSSTYRGEKLSPCTPIWYEPLTGKLVKCGAHRRVLRD</sequence>
<comment type="caution">
    <text evidence="1">The sequence shown here is derived from an EMBL/GenBank/DDBJ whole genome shotgun (WGS) entry which is preliminary data.</text>
</comment>
<accession>A0A835XRA0</accession>
<reference evidence="1" key="1">
    <citation type="journal article" date="2020" name="bioRxiv">
        <title>Comparative genomics of Chlamydomonas.</title>
        <authorList>
            <person name="Craig R.J."/>
            <person name="Hasan A.R."/>
            <person name="Ness R.W."/>
            <person name="Keightley P.D."/>
        </authorList>
    </citation>
    <scope>NUCLEOTIDE SEQUENCE</scope>
    <source>
        <strain evidence="1">CCAP 11/70</strain>
    </source>
</reference>
<evidence type="ECO:0000313" key="2">
    <source>
        <dbReference type="Proteomes" id="UP000612055"/>
    </source>
</evidence>
<dbReference type="EMBL" id="JAEHOE010000107">
    <property type="protein sequence ID" value="KAG2486801.1"/>
    <property type="molecule type" value="Genomic_DNA"/>
</dbReference>
<dbReference type="AlphaFoldDB" id="A0A835XRA0"/>
<dbReference type="OrthoDB" id="542940at2759"/>
<organism evidence="1 2">
    <name type="scientific">Edaphochlamys debaryana</name>
    <dbReference type="NCBI Taxonomy" id="47281"/>
    <lineage>
        <taxon>Eukaryota</taxon>
        <taxon>Viridiplantae</taxon>
        <taxon>Chlorophyta</taxon>
        <taxon>core chlorophytes</taxon>
        <taxon>Chlorophyceae</taxon>
        <taxon>CS clade</taxon>
        <taxon>Chlamydomonadales</taxon>
        <taxon>Chlamydomonadales incertae sedis</taxon>
        <taxon>Edaphochlamys</taxon>
    </lineage>
</organism>
<protein>
    <submittedName>
        <fullName evidence="1">Uncharacterized protein</fullName>
    </submittedName>
</protein>
<proteinExistence type="predicted"/>
<evidence type="ECO:0000313" key="1">
    <source>
        <dbReference type="EMBL" id="KAG2486801.1"/>
    </source>
</evidence>
<name>A0A835XRA0_9CHLO</name>